<evidence type="ECO:0000313" key="2">
    <source>
        <dbReference type="Proteomes" id="UP001437386"/>
    </source>
</evidence>
<gene>
    <name evidence="1" type="ORF">U7154_000023</name>
</gene>
<accession>A0AAX4Q4U5</accession>
<name>A0AAX4Q4U5_9CAUD</name>
<protein>
    <recommendedName>
        <fullName evidence="3">Phage protein</fullName>
    </recommendedName>
</protein>
<dbReference type="EMBL" id="PP579741">
    <property type="protein sequence ID" value="XAG95790.1"/>
    <property type="molecule type" value="Genomic_DNA"/>
</dbReference>
<dbReference type="PROSITE" id="PS51257">
    <property type="entry name" value="PROKAR_LIPOPROTEIN"/>
    <property type="match status" value="1"/>
</dbReference>
<evidence type="ECO:0000313" key="1">
    <source>
        <dbReference type="EMBL" id="XAG95790.1"/>
    </source>
</evidence>
<proteinExistence type="predicted"/>
<sequence>MCKVNKETATLIEQFVHGYIAGSCNSFDESLNVLHFSLTEKGIKISLEDLEMELSQALEDAEVFCCPNCNWFCYEHDRSENGELCRDCDPDEEE</sequence>
<dbReference type="Proteomes" id="UP001437386">
    <property type="component" value="Segment"/>
</dbReference>
<organism evidence="1 2">
    <name type="scientific">Enterobacter phage KKP_3711</name>
    <dbReference type="NCBI Taxonomy" id="3109398"/>
    <lineage>
        <taxon>Viruses</taxon>
        <taxon>Duplodnaviria</taxon>
        <taxon>Heunggongvirae</taxon>
        <taxon>Uroviricota</taxon>
        <taxon>Caudoviricetes</taxon>
        <taxon>Demerecviridae</taxon>
        <taxon>Markadamsvirinae</taxon>
    </lineage>
</organism>
<reference evidence="1 2" key="1">
    <citation type="submission" date="2024-04" db="EMBL/GenBank/DDBJ databases">
        <authorList>
            <person name="Wojcicki M."/>
            <person name="Srednicka P."/>
            <person name="Shymialevich D."/>
            <person name="Sokolowska B."/>
        </authorList>
    </citation>
    <scope>NUCLEOTIDE SEQUENCE [LARGE SCALE GENOMIC DNA]</scope>
</reference>
<keyword evidence="2" id="KW-1185">Reference proteome</keyword>
<evidence type="ECO:0008006" key="3">
    <source>
        <dbReference type="Google" id="ProtNLM"/>
    </source>
</evidence>